<feature type="non-terminal residue" evidence="1">
    <location>
        <position position="1"/>
    </location>
</feature>
<gene>
    <name evidence="1" type="primary">PPUP7939</name>
</gene>
<proteinExistence type="predicted"/>
<dbReference type="EMBL" id="GBYX01475430">
    <property type="protein sequence ID" value="JAO06246.1"/>
    <property type="molecule type" value="Transcribed_RNA"/>
</dbReference>
<reference evidence="1" key="1">
    <citation type="submission" date="2014-12" db="EMBL/GenBank/DDBJ databases">
        <title>Parallel Evolution in Life History Adaptation Evident in the Tissue-Specific Poeciliopsis prolifica transcriptome.</title>
        <authorList>
            <person name="Jue N.K."/>
            <person name="Foley R.J."/>
            <person name="Obergfell C."/>
            <person name="Reznick D.N."/>
            <person name="O'Neill R.J."/>
            <person name="O'Neill M.J."/>
        </authorList>
    </citation>
    <scope>NUCLEOTIDE SEQUENCE</scope>
</reference>
<name>A0A0S7ELX1_9TELE</name>
<dbReference type="AlphaFoldDB" id="A0A0S7ELX1"/>
<evidence type="ECO:0000313" key="1">
    <source>
        <dbReference type="EMBL" id="JAO06246.1"/>
    </source>
</evidence>
<sequence>HLCWLIVRRKTRRFAFLRFINRGQATINSLLNSLTILNSFSLVTAASVTAGAEWLRRVGSLQTAAAMEQSCDFEQKTFSKATFTMQLEVTQIRFLAKCLMF</sequence>
<accession>A0A0S7ELX1</accession>
<feature type="non-terminal residue" evidence="1">
    <location>
        <position position="101"/>
    </location>
</feature>
<organism evidence="1">
    <name type="scientific">Poeciliopsis prolifica</name>
    <name type="common">blackstripe livebearer</name>
    <dbReference type="NCBI Taxonomy" id="188132"/>
    <lineage>
        <taxon>Eukaryota</taxon>
        <taxon>Metazoa</taxon>
        <taxon>Chordata</taxon>
        <taxon>Craniata</taxon>
        <taxon>Vertebrata</taxon>
        <taxon>Euteleostomi</taxon>
        <taxon>Actinopterygii</taxon>
        <taxon>Neopterygii</taxon>
        <taxon>Teleostei</taxon>
        <taxon>Neoteleostei</taxon>
        <taxon>Acanthomorphata</taxon>
        <taxon>Ovalentaria</taxon>
        <taxon>Atherinomorphae</taxon>
        <taxon>Cyprinodontiformes</taxon>
        <taxon>Poeciliidae</taxon>
        <taxon>Poeciliinae</taxon>
        <taxon>Poeciliopsis</taxon>
    </lineage>
</organism>
<protein>
    <submittedName>
        <fullName evidence="1">PPUP7939</fullName>
    </submittedName>
</protein>